<proteinExistence type="predicted"/>
<dbReference type="PANTHER" id="PTHR24094:SF15">
    <property type="entry name" value="AMP-DEPENDENT SYNTHETASE_LIGASE DOMAIN-CONTAINING PROTEIN-RELATED"/>
    <property type="match status" value="1"/>
</dbReference>
<feature type="domain" description="GmrSD restriction endonucleases C-terminal" evidence="1">
    <location>
        <begin position="92"/>
        <end position="225"/>
    </location>
</feature>
<organism evidence="2 3">
    <name type="scientific">Mycolicibacterium fortuitum</name>
    <name type="common">Mycobacterium fortuitum</name>
    <dbReference type="NCBI Taxonomy" id="1766"/>
    <lineage>
        <taxon>Bacteria</taxon>
        <taxon>Bacillati</taxon>
        <taxon>Actinomycetota</taxon>
        <taxon>Actinomycetes</taxon>
        <taxon>Mycobacteriales</taxon>
        <taxon>Mycobacteriaceae</taxon>
        <taxon>Mycolicibacterium</taxon>
    </lineage>
</organism>
<accession>A0A378WDY7</accession>
<evidence type="ECO:0000313" key="3">
    <source>
        <dbReference type="Proteomes" id="UP000255389"/>
    </source>
</evidence>
<dbReference type="Proteomes" id="UP000255389">
    <property type="component" value="Unassembled WGS sequence"/>
</dbReference>
<dbReference type="PANTHER" id="PTHR24094">
    <property type="entry name" value="SECRETED PROTEIN"/>
    <property type="match status" value="1"/>
</dbReference>
<reference evidence="2 3" key="1">
    <citation type="submission" date="2018-06" db="EMBL/GenBank/DDBJ databases">
        <authorList>
            <consortium name="Pathogen Informatics"/>
            <person name="Doyle S."/>
        </authorList>
    </citation>
    <scope>NUCLEOTIDE SEQUENCE [LARGE SCALE GENOMIC DNA]</scope>
    <source>
        <strain evidence="2 3">NCTC1542</strain>
    </source>
</reference>
<dbReference type="AlphaFoldDB" id="A0A378WDY7"/>
<protein>
    <submittedName>
        <fullName evidence="2">Protein of uncharacterized function (DUF1994)</fullName>
    </submittedName>
</protein>
<evidence type="ECO:0000259" key="1">
    <source>
        <dbReference type="Pfam" id="PF07510"/>
    </source>
</evidence>
<dbReference type="EMBL" id="UGQY01000006">
    <property type="protein sequence ID" value="SUA31621.1"/>
    <property type="molecule type" value="Genomic_DNA"/>
</dbReference>
<sequence length="235" mass="25227">MGRGRLRWSLAAIGAAAIAAGVYAPGVVQRSAGGPTAVAVADAGQIGELLDQVQVVPTIADVPGYDRSCKKGHQCVFGPAWNDPDSRTGCDTRQTMLREALTDVVFKPGTRNCKVLSGTLQSDPYTGQTIEYTNTQASVLQVDHLYSLARAWDSGAWAWDLKQRQRFANDHDNLIVVSGKANMSKSDGGLDEWLPENPAYVCTYIGRVLNVAVKYALPITQAEKEVATRSCLSAA</sequence>
<dbReference type="Pfam" id="PF07510">
    <property type="entry name" value="GmrSD_C"/>
    <property type="match status" value="1"/>
</dbReference>
<name>A0A378WDY7_MYCFO</name>
<dbReference type="InterPro" id="IPR011089">
    <property type="entry name" value="GmrSD_C"/>
</dbReference>
<evidence type="ECO:0000313" key="2">
    <source>
        <dbReference type="EMBL" id="SUA31621.1"/>
    </source>
</evidence>
<gene>
    <name evidence="2" type="ORF">NCTC1542_06976</name>
</gene>